<evidence type="ECO:0000313" key="3">
    <source>
        <dbReference type="EMBL" id="XBG62175.1"/>
    </source>
</evidence>
<evidence type="ECO:0000256" key="1">
    <source>
        <dbReference type="SAM" id="Phobius"/>
    </source>
</evidence>
<organism evidence="3">
    <name type="scientific">Pontimicrobium sp. SW4</name>
    <dbReference type="NCBI Taxonomy" id="3153519"/>
    <lineage>
        <taxon>Bacteria</taxon>
        <taxon>Pseudomonadati</taxon>
        <taxon>Bacteroidota</taxon>
        <taxon>Flavobacteriia</taxon>
        <taxon>Flavobacteriales</taxon>
        <taxon>Flavobacteriaceae</taxon>
        <taxon>Pontimicrobium</taxon>
    </lineage>
</organism>
<accession>A0AAU7BW19</accession>
<evidence type="ECO:0000259" key="2">
    <source>
        <dbReference type="Pfam" id="PF13239"/>
    </source>
</evidence>
<dbReference type="RefSeq" id="WP_347925217.1">
    <property type="nucleotide sequence ID" value="NZ_CP157199.1"/>
</dbReference>
<feature type="domain" description="2TM" evidence="2">
    <location>
        <begin position="7"/>
        <end position="91"/>
    </location>
</feature>
<name>A0AAU7BW19_9FLAO</name>
<dbReference type="Pfam" id="PF13239">
    <property type="entry name" value="2TM"/>
    <property type="match status" value="1"/>
</dbReference>
<gene>
    <name evidence="3" type="ORF">ABGB03_04565</name>
</gene>
<dbReference type="InterPro" id="IPR025698">
    <property type="entry name" value="2TM_dom"/>
</dbReference>
<dbReference type="AlphaFoldDB" id="A0AAU7BW19"/>
<protein>
    <submittedName>
        <fullName evidence="3">2TM domain-containing protein</fullName>
    </submittedName>
</protein>
<keyword evidence="1" id="KW-1133">Transmembrane helix</keyword>
<feature type="transmembrane region" description="Helical" evidence="1">
    <location>
        <begin position="20"/>
        <end position="39"/>
    </location>
</feature>
<reference evidence="3" key="1">
    <citation type="submission" date="2024-05" db="EMBL/GenBank/DDBJ databases">
        <title>Pontimicrobium maritimus sp. nov., isolated form sea water.</title>
        <authorList>
            <person name="Muhammad N."/>
            <person name="Vuong T.Q."/>
            <person name="Han H.L."/>
            <person name="Kim S.-G."/>
        </authorList>
    </citation>
    <scope>NUCLEOTIDE SEQUENCE</scope>
    <source>
        <strain evidence="3">SW4</strain>
    </source>
</reference>
<proteinExistence type="predicted"/>
<keyword evidence="1" id="KW-0812">Transmembrane</keyword>
<dbReference type="EMBL" id="CP157199">
    <property type="protein sequence ID" value="XBG62175.1"/>
    <property type="molecule type" value="Genomic_DNA"/>
</dbReference>
<feature type="transmembrane region" description="Helical" evidence="1">
    <location>
        <begin position="45"/>
        <end position="71"/>
    </location>
</feature>
<keyword evidence="1" id="KW-0472">Membrane</keyword>
<sequence>MNKKYLEAKRKVKSLRRFYIHLLFFLIVNVALMFNLIMLEKDESLNIFVWAILNIMITWSIGVFIHAWIVFKGKILFSKAYEDRKIEEFMNEEQNL</sequence>